<feature type="transmembrane region" description="Helical" evidence="7">
    <location>
        <begin position="131"/>
        <end position="155"/>
    </location>
</feature>
<dbReference type="InterPro" id="IPR035906">
    <property type="entry name" value="MetI-like_sf"/>
</dbReference>
<evidence type="ECO:0000313" key="9">
    <source>
        <dbReference type="EMBL" id="RJE89313.1"/>
    </source>
</evidence>
<dbReference type="PROSITE" id="PS50928">
    <property type="entry name" value="ABC_TM1"/>
    <property type="match status" value="1"/>
</dbReference>
<comment type="caution">
    <text evidence="9">The sequence shown here is derived from an EMBL/GenBank/DDBJ whole genome shotgun (WGS) entry which is preliminary data.</text>
</comment>
<proteinExistence type="inferred from homology"/>
<dbReference type="InterPro" id="IPR000515">
    <property type="entry name" value="MetI-like"/>
</dbReference>
<comment type="subcellular location">
    <subcellularLocation>
        <location evidence="1 7">Cell membrane</location>
        <topology evidence="1 7">Multi-pass membrane protein</topology>
    </subcellularLocation>
</comment>
<dbReference type="GO" id="GO:0055085">
    <property type="term" value="P:transmembrane transport"/>
    <property type="evidence" value="ECO:0007669"/>
    <property type="project" value="InterPro"/>
</dbReference>
<feature type="transmembrane region" description="Helical" evidence="7">
    <location>
        <begin position="22"/>
        <end position="44"/>
    </location>
</feature>
<evidence type="ECO:0000256" key="3">
    <source>
        <dbReference type="ARBA" id="ARBA00022475"/>
    </source>
</evidence>
<sequence>MSSHLTNAPATAWLGFLRQNKLSALCAALLLAIAVVSLLAPWIIDAQLTQVRPRMRLQAPSDLALFGTDAMGRDVFGLTVEGAKLSLLVGLLTALAGGVIGTVIGLVTGYFRRIDGVIMRVMDAIMAIPNILFAVAVVSLLGASLATIVAALVFNEIPRVVRLVRSVVLSTREEPYVKAAVGMSIQTPLILARHILPNCVAPLIVQTTYIFASAILSEAILGFLGVGFPQGTPTWGNVMAEGRAVFLRAPWTIIAPGLMLAVTVMSVNLLGDSLRDRLDPRLTRGTRASS</sequence>
<keyword evidence="5 7" id="KW-1133">Transmembrane helix</keyword>
<dbReference type="GO" id="GO:0005886">
    <property type="term" value="C:plasma membrane"/>
    <property type="evidence" value="ECO:0007669"/>
    <property type="project" value="UniProtKB-SubCell"/>
</dbReference>
<dbReference type="PANTHER" id="PTHR43386">
    <property type="entry name" value="OLIGOPEPTIDE TRANSPORT SYSTEM PERMEASE PROTEIN APPC"/>
    <property type="match status" value="1"/>
</dbReference>
<feature type="transmembrane region" description="Helical" evidence="7">
    <location>
        <begin position="249"/>
        <end position="271"/>
    </location>
</feature>
<gene>
    <name evidence="9" type="ORF">D3P04_01340</name>
</gene>
<dbReference type="InterPro" id="IPR050366">
    <property type="entry name" value="BP-dependent_transpt_permease"/>
</dbReference>
<evidence type="ECO:0000256" key="4">
    <source>
        <dbReference type="ARBA" id="ARBA00022692"/>
    </source>
</evidence>
<evidence type="ECO:0000259" key="8">
    <source>
        <dbReference type="PROSITE" id="PS50928"/>
    </source>
</evidence>
<dbReference type="SUPFAM" id="SSF161098">
    <property type="entry name" value="MetI-like"/>
    <property type="match status" value="1"/>
</dbReference>
<evidence type="ECO:0000256" key="1">
    <source>
        <dbReference type="ARBA" id="ARBA00004651"/>
    </source>
</evidence>
<keyword evidence="6 7" id="KW-0472">Membrane</keyword>
<feature type="transmembrane region" description="Helical" evidence="7">
    <location>
        <begin position="85"/>
        <end position="111"/>
    </location>
</feature>
<feature type="domain" description="ABC transmembrane type-1" evidence="8">
    <location>
        <begin position="87"/>
        <end position="271"/>
    </location>
</feature>
<dbReference type="AlphaFoldDB" id="A0A418T822"/>
<protein>
    <submittedName>
        <fullName evidence="9">ABC transporter permease</fullName>
    </submittedName>
</protein>
<evidence type="ECO:0000256" key="6">
    <source>
        <dbReference type="ARBA" id="ARBA00023136"/>
    </source>
</evidence>
<name>A0A418T822_9RHOB</name>
<reference evidence="10" key="1">
    <citation type="submission" date="2018-09" db="EMBL/GenBank/DDBJ databases">
        <title>Acidovorax cavernicola nov. sp. isolated from Gruta de las Maravillas (Aracena, Spain).</title>
        <authorList>
            <person name="Jurado V."/>
            <person name="Gutierrez-Patricio S."/>
            <person name="Gonzalez-Pimentel J.L."/>
            <person name="Miller A.Z."/>
            <person name="Laiz L."/>
            <person name="Saiz-Jimenez C."/>
        </authorList>
    </citation>
    <scope>NUCLEOTIDE SEQUENCE [LARGE SCALE GENOMIC DNA]</scope>
    <source>
        <strain evidence="10">1011MAR3C25</strain>
    </source>
</reference>
<keyword evidence="10" id="KW-1185">Reference proteome</keyword>
<dbReference type="Gene3D" id="1.10.3720.10">
    <property type="entry name" value="MetI-like"/>
    <property type="match status" value="1"/>
</dbReference>
<keyword evidence="2 7" id="KW-0813">Transport</keyword>
<dbReference type="Proteomes" id="UP000284202">
    <property type="component" value="Unassembled WGS sequence"/>
</dbReference>
<keyword evidence="4 7" id="KW-0812">Transmembrane</keyword>
<evidence type="ECO:0000256" key="7">
    <source>
        <dbReference type="RuleBase" id="RU363032"/>
    </source>
</evidence>
<dbReference type="CDD" id="cd06261">
    <property type="entry name" value="TM_PBP2"/>
    <property type="match status" value="1"/>
</dbReference>
<feature type="transmembrane region" description="Helical" evidence="7">
    <location>
        <begin position="208"/>
        <end position="229"/>
    </location>
</feature>
<evidence type="ECO:0000313" key="10">
    <source>
        <dbReference type="Proteomes" id="UP000284202"/>
    </source>
</evidence>
<evidence type="ECO:0000256" key="5">
    <source>
        <dbReference type="ARBA" id="ARBA00022989"/>
    </source>
</evidence>
<evidence type="ECO:0000256" key="2">
    <source>
        <dbReference type="ARBA" id="ARBA00022448"/>
    </source>
</evidence>
<comment type="similarity">
    <text evidence="7">Belongs to the binding-protein-dependent transport system permease family.</text>
</comment>
<dbReference type="EMBL" id="QZCG01000001">
    <property type="protein sequence ID" value="RJE89313.1"/>
    <property type="molecule type" value="Genomic_DNA"/>
</dbReference>
<dbReference type="RefSeq" id="WP_119745138.1">
    <property type="nucleotide sequence ID" value="NZ_QZCG01000001.1"/>
</dbReference>
<dbReference type="OrthoDB" id="9766870at2"/>
<accession>A0A418T822</accession>
<keyword evidence="3" id="KW-1003">Cell membrane</keyword>
<dbReference type="Pfam" id="PF00528">
    <property type="entry name" value="BPD_transp_1"/>
    <property type="match status" value="1"/>
</dbReference>
<dbReference type="PANTHER" id="PTHR43386:SF6">
    <property type="entry name" value="ABC TRANSPORTER PERMEASE PROTEIN"/>
    <property type="match status" value="1"/>
</dbReference>
<organism evidence="9 10">
    <name type="scientific">Paracoccus onubensis</name>
    <dbReference type="NCBI Taxonomy" id="1675788"/>
    <lineage>
        <taxon>Bacteria</taxon>
        <taxon>Pseudomonadati</taxon>
        <taxon>Pseudomonadota</taxon>
        <taxon>Alphaproteobacteria</taxon>
        <taxon>Rhodobacterales</taxon>
        <taxon>Paracoccaceae</taxon>
        <taxon>Paracoccus</taxon>
    </lineage>
</organism>